<accession>A0AAU9JPX4</accession>
<reference evidence="8" key="1">
    <citation type="submission" date="2021-09" db="EMBL/GenBank/DDBJ databases">
        <authorList>
            <consortium name="AG Swart"/>
            <person name="Singh M."/>
            <person name="Singh A."/>
            <person name="Seah K."/>
            <person name="Emmerich C."/>
        </authorList>
    </citation>
    <scope>NUCLEOTIDE SEQUENCE</scope>
    <source>
        <strain evidence="8">ATCC30299</strain>
    </source>
</reference>
<protein>
    <submittedName>
        <fullName evidence="8">Uncharacterized protein</fullName>
    </submittedName>
</protein>
<dbReference type="SUPFAM" id="SSF57903">
    <property type="entry name" value="FYVE/PHD zinc finger"/>
    <property type="match status" value="4"/>
</dbReference>
<evidence type="ECO:0000259" key="6">
    <source>
        <dbReference type="PROSITE" id="PS50016"/>
    </source>
</evidence>
<dbReference type="GO" id="GO:0008270">
    <property type="term" value="F:zinc ion binding"/>
    <property type="evidence" value="ECO:0007669"/>
    <property type="project" value="UniProtKB-KW"/>
</dbReference>
<dbReference type="InterPro" id="IPR034732">
    <property type="entry name" value="EPHD"/>
</dbReference>
<dbReference type="CDD" id="cd15571">
    <property type="entry name" value="ePHD"/>
    <property type="match status" value="1"/>
</dbReference>
<evidence type="ECO:0000259" key="7">
    <source>
        <dbReference type="PROSITE" id="PS51805"/>
    </source>
</evidence>
<dbReference type="PROSITE" id="PS50016">
    <property type="entry name" value="ZF_PHD_2"/>
    <property type="match status" value="2"/>
</dbReference>
<keyword evidence="9" id="KW-1185">Reference proteome</keyword>
<dbReference type="PANTHER" id="PTHR13793:SF107">
    <property type="entry name" value="BROMODOMAIN-CONTAINING PROTEIN HOMOLOG"/>
    <property type="match status" value="1"/>
</dbReference>
<dbReference type="Gene3D" id="3.30.40.10">
    <property type="entry name" value="Zinc/RING finger domain, C3HC4 (zinc finger)"/>
    <property type="match status" value="4"/>
</dbReference>
<keyword evidence="2 4" id="KW-0863">Zinc-finger</keyword>
<evidence type="ECO:0000256" key="1">
    <source>
        <dbReference type="ARBA" id="ARBA00022723"/>
    </source>
</evidence>
<evidence type="ECO:0000256" key="3">
    <source>
        <dbReference type="ARBA" id="ARBA00022833"/>
    </source>
</evidence>
<evidence type="ECO:0000256" key="2">
    <source>
        <dbReference type="ARBA" id="ARBA00022771"/>
    </source>
</evidence>
<gene>
    <name evidence="8" type="ORF">BSTOLATCC_MIC44251</name>
</gene>
<evidence type="ECO:0000313" key="8">
    <source>
        <dbReference type="EMBL" id="CAG9327621.1"/>
    </source>
</evidence>
<dbReference type="InterPro" id="IPR013083">
    <property type="entry name" value="Znf_RING/FYVE/PHD"/>
</dbReference>
<dbReference type="InterPro" id="IPR011011">
    <property type="entry name" value="Znf_FYVE_PHD"/>
</dbReference>
<feature type="region of interest" description="Disordered" evidence="5">
    <location>
        <begin position="294"/>
        <end position="313"/>
    </location>
</feature>
<dbReference type="GO" id="GO:0006357">
    <property type="term" value="P:regulation of transcription by RNA polymerase II"/>
    <property type="evidence" value="ECO:0007669"/>
    <property type="project" value="TreeGrafter"/>
</dbReference>
<dbReference type="EMBL" id="CAJZBQ010000044">
    <property type="protein sequence ID" value="CAG9327621.1"/>
    <property type="molecule type" value="Genomic_DNA"/>
</dbReference>
<evidence type="ECO:0000256" key="5">
    <source>
        <dbReference type="SAM" id="MobiDB-lite"/>
    </source>
</evidence>
<evidence type="ECO:0000256" key="4">
    <source>
        <dbReference type="PROSITE-ProRule" id="PRU00146"/>
    </source>
</evidence>
<dbReference type="InterPro" id="IPR019786">
    <property type="entry name" value="Zinc_finger_PHD-type_CS"/>
</dbReference>
<feature type="domain" description="PHD-type" evidence="7">
    <location>
        <begin position="372"/>
        <end position="495"/>
    </location>
</feature>
<organism evidence="8 9">
    <name type="scientific">Blepharisma stoltei</name>
    <dbReference type="NCBI Taxonomy" id="1481888"/>
    <lineage>
        <taxon>Eukaryota</taxon>
        <taxon>Sar</taxon>
        <taxon>Alveolata</taxon>
        <taxon>Ciliophora</taxon>
        <taxon>Postciliodesmatophora</taxon>
        <taxon>Heterotrichea</taxon>
        <taxon>Heterotrichida</taxon>
        <taxon>Blepharismidae</taxon>
        <taxon>Blepharisma</taxon>
    </lineage>
</organism>
<keyword evidence="1" id="KW-0479">Metal-binding</keyword>
<dbReference type="PROSITE" id="PS51805">
    <property type="entry name" value="EPHD"/>
    <property type="match status" value="1"/>
</dbReference>
<evidence type="ECO:0000313" key="9">
    <source>
        <dbReference type="Proteomes" id="UP001162131"/>
    </source>
</evidence>
<sequence>MMQIPLPEKFDTYTDENHSVRTTASLSPESQYIQSVCLYCGKSKGTLVPLPTGNLAHVFCRENRPCCICGTPHMCLQCKQPDCPQVFHPFCLKRLVPSLSSVDQMAYCDLHSLNIAKKKRYLKIGSAKQIINKIGINENVLRIIKAAQGRHKQENVCSGNLLWLNIGIQYFWSEASTCSLPILEVKEDKELRFRSPKSDNFVEDLIEKYEKKLQDLEKEKNRLWPVRGACEEESFIESPYDYIFNEIKSLKFREEHENFLKYVESKSKQNIVEDEAIQSKCKDEVDLLFSENSNQSAAGEGKEVNKEEKNKPKSDNDYICEVCGDGDYEDDDLIVICSKCDMGVHTKCYGIVTVPENEWYCKACEENVDQKSLRCALCPIKGGALKPTINSTDCFDKYPNYDWYCDSKTIWVHLYCIMSISPSSVGDKISMSNIDISKIDKQKFTQKCSICNTSNGASIECQQSKCSTTFHPFCIKTKLQSTGYDDDSSYCLKHKPLKLRKLIENKDKKVIQTIMSFTKIYEKSGNKVQRAEPVETAKKKFQNGKPFNYEEKALLLSTIEERLQEEKKDGFSFVFKANQPQKSLRCKIDTSCPYWFTLIDPQIIIAEKLTIPGRKPEDCLKCYTDLILPLLKKELHILQRPKNVFKLSNKGKKRPRAERKTKRKASPLLIVDQPVLDEIVTEELHCICRKPFIEAAPQRPGESVEDWEKRVAENEMILCDQCESWYHLKCLGIKPTQVPEHFFCSKCNPKRTELCV</sequence>
<comment type="caution">
    <text evidence="8">The sequence shown here is derived from an EMBL/GenBank/DDBJ whole genome shotgun (WGS) entry which is preliminary data.</text>
</comment>
<name>A0AAU9JPX4_9CILI</name>
<proteinExistence type="predicted"/>
<dbReference type="InterPro" id="IPR001965">
    <property type="entry name" value="Znf_PHD"/>
</dbReference>
<dbReference type="CDD" id="cd15492">
    <property type="entry name" value="PHD_BRPF_JADE_like"/>
    <property type="match status" value="1"/>
</dbReference>
<dbReference type="Pfam" id="PF13832">
    <property type="entry name" value="zf-HC5HC2H_2"/>
    <property type="match status" value="1"/>
</dbReference>
<dbReference type="AlphaFoldDB" id="A0AAU9JPX4"/>
<dbReference type="PROSITE" id="PS01359">
    <property type="entry name" value="ZF_PHD_1"/>
    <property type="match status" value="1"/>
</dbReference>
<dbReference type="Pfam" id="PF13831">
    <property type="entry name" value="PHD_2"/>
    <property type="match status" value="1"/>
</dbReference>
<dbReference type="Pfam" id="PF00628">
    <property type="entry name" value="PHD"/>
    <property type="match status" value="1"/>
</dbReference>
<dbReference type="SMART" id="SM00249">
    <property type="entry name" value="PHD"/>
    <property type="match status" value="4"/>
</dbReference>
<feature type="compositionally biased region" description="Basic and acidic residues" evidence="5">
    <location>
        <begin position="300"/>
        <end position="313"/>
    </location>
</feature>
<dbReference type="InterPro" id="IPR050701">
    <property type="entry name" value="Histone_Mod_Regulator"/>
</dbReference>
<keyword evidence="3" id="KW-0862">Zinc</keyword>
<feature type="domain" description="PHD-type" evidence="6">
    <location>
        <begin position="317"/>
        <end position="367"/>
    </location>
</feature>
<dbReference type="InterPro" id="IPR019787">
    <property type="entry name" value="Znf_PHD-finger"/>
</dbReference>
<feature type="domain" description="PHD-type" evidence="6">
    <location>
        <begin position="683"/>
        <end position="750"/>
    </location>
</feature>
<dbReference type="Proteomes" id="UP001162131">
    <property type="component" value="Unassembled WGS sequence"/>
</dbReference>
<dbReference type="PANTHER" id="PTHR13793">
    <property type="entry name" value="PHD FINGER PROTEINS"/>
    <property type="match status" value="1"/>
</dbReference>